<evidence type="ECO:0000256" key="5">
    <source>
        <dbReference type="ARBA" id="ARBA00022531"/>
    </source>
</evidence>
<dbReference type="InterPro" id="IPR003359">
    <property type="entry name" value="PSI_Ycf4_assembly"/>
</dbReference>
<comment type="function">
    <text evidence="1">Seems to be required for the assembly of the photosystem I complex.</text>
</comment>
<evidence type="ECO:0000256" key="6">
    <source>
        <dbReference type="ARBA" id="ARBA00022692"/>
    </source>
</evidence>
<keyword evidence="11" id="KW-1185">Reference proteome</keyword>
<keyword evidence="5" id="KW-0602">Photosynthesis</keyword>
<comment type="subcellular location">
    <subcellularLocation>
        <location evidence="2">Membrane</location>
        <topology evidence="2">Multi-pass membrane protein</topology>
    </subcellularLocation>
</comment>
<evidence type="ECO:0000256" key="2">
    <source>
        <dbReference type="ARBA" id="ARBA00004141"/>
    </source>
</evidence>
<evidence type="ECO:0000256" key="9">
    <source>
        <dbReference type="SAM" id="Phobius"/>
    </source>
</evidence>
<name>A0ABY9BEY2_VITVI</name>
<keyword evidence="7 9" id="KW-1133">Transmembrane helix</keyword>
<evidence type="ECO:0000256" key="7">
    <source>
        <dbReference type="ARBA" id="ARBA00022989"/>
    </source>
</evidence>
<keyword evidence="8 9" id="KW-0472">Membrane</keyword>
<protein>
    <recommendedName>
        <fullName evidence="4">Photosystem I assembly protein Ycf4</fullName>
    </recommendedName>
</protein>
<proteinExistence type="inferred from homology"/>
<evidence type="ECO:0000313" key="10">
    <source>
        <dbReference type="EMBL" id="WJZ81378.1"/>
    </source>
</evidence>
<evidence type="ECO:0000256" key="3">
    <source>
        <dbReference type="ARBA" id="ARBA00008198"/>
    </source>
</evidence>
<gene>
    <name evidence="10" type="ORF">VitviT2T_001223</name>
</gene>
<feature type="transmembrane region" description="Helical" evidence="9">
    <location>
        <begin position="12"/>
        <end position="35"/>
    </location>
</feature>
<dbReference type="Pfam" id="PF02392">
    <property type="entry name" value="Ycf4"/>
    <property type="match status" value="1"/>
</dbReference>
<keyword evidence="6 9" id="KW-0812">Transmembrane</keyword>
<dbReference type="Proteomes" id="UP001227230">
    <property type="component" value="Chromosome 1"/>
</dbReference>
<feature type="non-terminal residue" evidence="10">
    <location>
        <position position="1"/>
    </location>
</feature>
<accession>A0ABY9BEY2</accession>
<evidence type="ECO:0000256" key="4">
    <source>
        <dbReference type="ARBA" id="ARBA00015395"/>
    </source>
</evidence>
<evidence type="ECO:0000313" key="11">
    <source>
        <dbReference type="Proteomes" id="UP001227230"/>
    </source>
</evidence>
<sequence length="55" mass="6019">IELITGSRKTSNFCWTFIIFLGSLGFLLVGTSGYLGSNLISLFPSQEIIFFPQGS</sequence>
<dbReference type="EMBL" id="CP126648">
    <property type="protein sequence ID" value="WJZ81378.1"/>
    <property type="molecule type" value="Genomic_DNA"/>
</dbReference>
<evidence type="ECO:0000256" key="1">
    <source>
        <dbReference type="ARBA" id="ARBA00002862"/>
    </source>
</evidence>
<organism evidence="10 11">
    <name type="scientific">Vitis vinifera</name>
    <name type="common">Grape</name>
    <dbReference type="NCBI Taxonomy" id="29760"/>
    <lineage>
        <taxon>Eukaryota</taxon>
        <taxon>Viridiplantae</taxon>
        <taxon>Streptophyta</taxon>
        <taxon>Embryophyta</taxon>
        <taxon>Tracheophyta</taxon>
        <taxon>Spermatophyta</taxon>
        <taxon>Magnoliopsida</taxon>
        <taxon>eudicotyledons</taxon>
        <taxon>Gunneridae</taxon>
        <taxon>Pentapetalae</taxon>
        <taxon>rosids</taxon>
        <taxon>Vitales</taxon>
        <taxon>Vitaceae</taxon>
        <taxon>Viteae</taxon>
        <taxon>Vitis</taxon>
    </lineage>
</organism>
<evidence type="ECO:0000256" key="8">
    <source>
        <dbReference type="ARBA" id="ARBA00023136"/>
    </source>
</evidence>
<comment type="similarity">
    <text evidence="3">Belongs to the Ycf4 family.</text>
</comment>
<reference evidence="10 11" key="1">
    <citation type="journal article" date="2023" name="Hortic Res">
        <title>The complete reference genome for grapevine (Vitis vinifera L.) genetics and breeding.</title>
        <authorList>
            <person name="Shi X."/>
            <person name="Cao S."/>
            <person name="Wang X."/>
            <person name="Huang S."/>
            <person name="Wang Y."/>
            <person name="Liu Z."/>
            <person name="Liu W."/>
            <person name="Leng X."/>
            <person name="Peng Y."/>
            <person name="Wang N."/>
            <person name="Wang Y."/>
            <person name="Ma Z."/>
            <person name="Xu X."/>
            <person name="Zhang F."/>
            <person name="Xue H."/>
            <person name="Zhong H."/>
            <person name="Wang Y."/>
            <person name="Zhang K."/>
            <person name="Velt A."/>
            <person name="Avia K."/>
            <person name="Holtgrawe D."/>
            <person name="Grimplet J."/>
            <person name="Matus J.T."/>
            <person name="Ware D."/>
            <person name="Wu X."/>
            <person name="Wang H."/>
            <person name="Liu C."/>
            <person name="Fang Y."/>
            <person name="Rustenholz C."/>
            <person name="Cheng Z."/>
            <person name="Xiao H."/>
            <person name="Zhou Y."/>
        </authorList>
    </citation>
    <scope>NUCLEOTIDE SEQUENCE [LARGE SCALE GENOMIC DNA]</scope>
    <source>
        <strain evidence="11">cv. Pinot noir / PN40024</strain>
        <tissue evidence="10">Leaf</tissue>
    </source>
</reference>